<dbReference type="Gene3D" id="3.10.20.310">
    <property type="entry name" value="membrane protein fhac"/>
    <property type="match status" value="1"/>
</dbReference>
<dbReference type="PANTHER" id="PTHR37820">
    <property type="entry name" value="CELL DIVISION PROTEIN DIVIB"/>
    <property type="match status" value="1"/>
</dbReference>
<sequence>MTRPPAPDAGLRTLRAPAPPLPQAAPRDPGAGTDADPARPIASRRHDRAAVRRAVQARRRLEAGERRRARDVPRTRLLAVGAAAVLALLVGLPLLLAFGPAFPVRTIAVSGASAPLAAEVRDALRGELGRPVALVADRDVARALRAVPGVERFSVVRRPPSTLEVAVVPRTPVVQERTDAGWARLDAARVTVSTSAAPAGDLPVVAVPRGAVRPAQAFAAAVSAVQALRGSDAVPSAVRASSPDDVVLTLRDGRRVQWGGAEDGAAKAEALRAALVRAAKGVTEIDVSSPGVVLTR</sequence>
<evidence type="ECO:0000313" key="9">
    <source>
        <dbReference type="EMBL" id="RIX27665.1"/>
    </source>
</evidence>
<protein>
    <recommendedName>
        <fullName evidence="8">POTRA domain-containing protein</fullName>
    </recommendedName>
</protein>
<dbReference type="GO" id="GO:0005886">
    <property type="term" value="C:plasma membrane"/>
    <property type="evidence" value="ECO:0007669"/>
    <property type="project" value="TreeGrafter"/>
</dbReference>
<dbReference type="GO" id="GO:0051301">
    <property type="term" value="P:cell division"/>
    <property type="evidence" value="ECO:0007669"/>
    <property type="project" value="UniProtKB-KW"/>
</dbReference>
<dbReference type="AlphaFoldDB" id="A0A3A1TYC2"/>
<evidence type="ECO:0000256" key="1">
    <source>
        <dbReference type="ARBA" id="ARBA00022475"/>
    </source>
</evidence>
<dbReference type="PANTHER" id="PTHR37820:SF1">
    <property type="entry name" value="CELL DIVISION PROTEIN FTSQ"/>
    <property type="match status" value="1"/>
</dbReference>
<evidence type="ECO:0000256" key="3">
    <source>
        <dbReference type="ARBA" id="ARBA00022692"/>
    </source>
</evidence>
<evidence type="ECO:0000256" key="5">
    <source>
        <dbReference type="ARBA" id="ARBA00023306"/>
    </source>
</evidence>
<dbReference type="InterPro" id="IPR013685">
    <property type="entry name" value="POTRA_FtsQ_type"/>
</dbReference>
<feature type="domain" description="POTRA" evidence="8">
    <location>
        <begin position="102"/>
        <end position="168"/>
    </location>
</feature>
<keyword evidence="5" id="KW-0131">Cell cycle</keyword>
<evidence type="ECO:0000259" key="8">
    <source>
        <dbReference type="Pfam" id="PF08478"/>
    </source>
</evidence>
<evidence type="ECO:0000256" key="2">
    <source>
        <dbReference type="ARBA" id="ARBA00022618"/>
    </source>
</evidence>
<proteinExistence type="predicted"/>
<organism evidence="9 10">
    <name type="scientific">Amnibacterium setariae</name>
    <dbReference type="NCBI Taxonomy" id="2306585"/>
    <lineage>
        <taxon>Bacteria</taxon>
        <taxon>Bacillati</taxon>
        <taxon>Actinomycetota</taxon>
        <taxon>Actinomycetes</taxon>
        <taxon>Micrococcales</taxon>
        <taxon>Microbacteriaceae</taxon>
        <taxon>Amnibacterium</taxon>
    </lineage>
</organism>
<dbReference type="InterPro" id="IPR050487">
    <property type="entry name" value="FtsQ_DivIB"/>
</dbReference>
<evidence type="ECO:0000256" key="7">
    <source>
        <dbReference type="SAM" id="Phobius"/>
    </source>
</evidence>
<keyword evidence="7" id="KW-0472">Membrane</keyword>
<dbReference type="OrthoDB" id="4793367at2"/>
<evidence type="ECO:0000313" key="10">
    <source>
        <dbReference type="Proteomes" id="UP000265742"/>
    </source>
</evidence>
<accession>A0A3A1TYC2</accession>
<keyword evidence="3 7" id="KW-0812">Transmembrane</keyword>
<keyword evidence="2" id="KW-0132">Cell division</keyword>
<evidence type="ECO:0000256" key="4">
    <source>
        <dbReference type="ARBA" id="ARBA00022989"/>
    </source>
</evidence>
<keyword evidence="4 7" id="KW-1133">Transmembrane helix</keyword>
<name>A0A3A1TYC2_9MICO</name>
<dbReference type="RefSeq" id="WP_119481974.1">
    <property type="nucleotide sequence ID" value="NZ_QXTG01000002.1"/>
</dbReference>
<dbReference type="EMBL" id="QXTG01000002">
    <property type="protein sequence ID" value="RIX27665.1"/>
    <property type="molecule type" value="Genomic_DNA"/>
</dbReference>
<evidence type="ECO:0000256" key="6">
    <source>
        <dbReference type="SAM" id="MobiDB-lite"/>
    </source>
</evidence>
<comment type="caution">
    <text evidence="9">The sequence shown here is derived from an EMBL/GenBank/DDBJ whole genome shotgun (WGS) entry which is preliminary data.</text>
</comment>
<dbReference type="Pfam" id="PF08478">
    <property type="entry name" value="POTRA_1"/>
    <property type="match status" value="1"/>
</dbReference>
<feature type="region of interest" description="Disordered" evidence="6">
    <location>
        <begin position="1"/>
        <end position="49"/>
    </location>
</feature>
<gene>
    <name evidence="9" type="ORF">D1781_08870</name>
</gene>
<reference evidence="10" key="1">
    <citation type="submission" date="2018-09" db="EMBL/GenBank/DDBJ databases">
        <authorList>
            <person name="Kim I."/>
        </authorList>
    </citation>
    <scope>NUCLEOTIDE SEQUENCE [LARGE SCALE GENOMIC DNA]</scope>
    <source>
        <strain evidence="10">DD4a</strain>
    </source>
</reference>
<dbReference type="Proteomes" id="UP000265742">
    <property type="component" value="Unassembled WGS sequence"/>
</dbReference>
<keyword evidence="1" id="KW-1003">Cell membrane</keyword>
<feature type="transmembrane region" description="Helical" evidence="7">
    <location>
        <begin position="77"/>
        <end position="98"/>
    </location>
</feature>
<keyword evidence="10" id="KW-1185">Reference proteome</keyword>